<dbReference type="InterPro" id="IPR001609">
    <property type="entry name" value="Myosin_head_motor_dom-like"/>
</dbReference>
<name>A0ABV0MNL7_9TELE</name>
<keyword evidence="1" id="KW-0009">Actin-binding</keyword>
<reference evidence="3 4" key="1">
    <citation type="submission" date="2021-06" db="EMBL/GenBank/DDBJ databases">
        <authorList>
            <person name="Palmer J.M."/>
        </authorList>
    </citation>
    <scope>NUCLEOTIDE SEQUENCE [LARGE SCALE GENOMIC DNA]</scope>
    <source>
        <strain evidence="3 4">GA_2019</strain>
        <tissue evidence="3">Muscle</tissue>
    </source>
</reference>
<evidence type="ECO:0000256" key="1">
    <source>
        <dbReference type="PROSITE-ProRule" id="PRU00782"/>
    </source>
</evidence>
<comment type="caution">
    <text evidence="1">Lacks conserved residue(s) required for the propagation of feature annotation.</text>
</comment>
<accession>A0ABV0MNL7</accession>
<evidence type="ECO:0000313" key="3">
    <source>
        <dbReference type="EMBL" id="MEQ2159657.1"/>
    </source>
</evidence>
<dbReference type="Gene3D" id="1.20.5.4820">
    <property type="match status" value="1"/>
</dbReference>
<organism evidence="3 4">
    <name type="scientific">Goodea atripinnis</name>
    <dbReference type="NCBI Taxonomy" id="208336"/>
    <lineage>
        <taxon>Eukaryota</taxon>
        <taxon>Metazoa</taxon>
        <taxon>Chordata</taxon>
        <taxon>Craniata</taxon>
        <taxon>Vertebrata</taxon>
        <taxon>Euteleostomi</taxon>
        <taxon>Actinopterygii</taxon>
        <taxon>Neopterygii</taxon>
        <taxon>Teleostei</taxon>
        <taxon>Neoteleostei</taxon>
        <taxon>Acanthomorphata</taxon>
        <taxon>Ovalentaria</taxon>
        <taxon>Atherinomorphae</taxon>
        <taxon>Cyprinodontiformes</taxon>
        <taxon>Goodeidae</taxon>
        <taxon>Goodea</taxon>
    </lineage>
</organism>
<keyword evidence="1" id="KW-0518">Myosin</keyword>
<dbReference type="InterPro" id="IPR049016">
    <property type="entry name" value="MYO6_lever"/>
</dbReference>
<evidence type="ECO:0000313" key="4">
    <source>
        <dbReference type="Proteomes" id="UP001476798"/>
    </source>
</evidence>
<evidence type="ECO:0000259" key="2">
    <source>
        <dbReference type="PROSITE" id="PS51456"/>
    </source>
</evidence>
<comment type="caution">
    <text evidence="3">The sequence shown here is derived from an EMBL/GenBank/DDBJ whole genome shotgun (WGS) entry which is preliminary data.</text>
</comment>
<dbReference type="Pfam" id="PF21521">
    <property type="entry name" value="MYO6_lever"/>
    <property type="match status" value="1"/>
</dbReference>
<dbReference type="PROSITE" id="PS51456">
    <property type="entry name" value="MYOSIN_MOTOR"/>
    <property type="match status" value="1"/>
</dbReference>
<protein>
    <recommendedName>
        <fullName evidence="2">Myosin motor domain-containing protein</fullName>
    </recommendedName>
</protein>
<keyword evidence="4" id="KW-1185">Reference proteome</keyword>
<sequence>MAVLKAVSGTEGACLETFRTSNWTPSEVGQQRGEAQWTVCYDGGFPSRAPFHELYNMYQKYMPPKLTRLDPRLFCKALFKALGLDENDYKFGLTKVFFRPGKGPQRLRFYPSQAHLFHSSAVSFCLLHTLTLCSDTCSSDPLLLLIPDYKQFGPGSIDGLVKVHNLKKRMSRFNAVVGGLKEGKQEMSKQIQGLENAIDALMLKIKVSFCWLQGASSVCATG</sequence>
<dbReference type="InterPro" id="IPR027417">
    <property type="entry name" value="P-loop_NTPase"/>
</dbReference>
<comment type="similarity">
    <text evidence="1">Belongs to the TRAFAC class myosin-kinesin ATPase superfamily. Myosin family.</text>
</comment>
<dbReference type="EMBL" id="JAHRIO010002952">
    <property type="protein sequence ID" value="MEQ2159657.1"/>
    <property type="molecule type" value="Genomic_DNA"/>
</dbReference>
<feature type="domain" description="Myosin motor" evidence="2">
    <location>
        <begin position="44"/>
        <end position="114"/>
    </location>
</feature>
<dbReference type="SUPFAM" id="SSF52540">
    <property type="entry name" value="P-loop containing nucleoside triphosphate hydrolases"/>
    <property type="match status" value="1"/>
</dbReference>
<gene>
    <name evidence="3" type="ORF">GOODEAATRI_025287</name>
</gene>
<proteinExistence type="inferred from homology"/>
<dbReference type="Gene3D" id="6.10.220.10">
    <property type="match status" value="1"/>
</dbReference>
<keyword evidence="1" id="KW-0505">Motor protein</keyword>
<dbReference type="Proteomes" id="UP001476798">
    <property type="component" value="Unassembled WGS sequence"/>
</dbReference>